<dbReference type="SUPFAM" id="SSF89796">
    <property type="entry name" value="CoA-transferase family III (CaiB/BaiF)"/>
    <property type="match status" value="1"/>
</dbReference>
<sequence>MFSDPQVQHLGMAAPVSHPALCNIEVVNNPITMSESPEVAYTATPERGEHTEEVLSEYGYSSEEIESFRGDGTI</sequence>
<evidence type="ECO:0000313" key="1">
    <source>
        <dbReference type="EMBL" id="CUS54978.1"/>
    </source>
</evidence>
<accession>A0A160TW05</accession>
<proteinExistence type="predicted"/>
<organism evidence="1">
    <name type="scientific">hydrothermal vent metagenome</name>
    <dbReference type="NCBI Taxonomy" id="652676"/>
    <lineage>
        <taxon>unclassified sequences</taxon>
        <taxon>metagenomes</taxon>
        <taxon>ecological metagenomes</taxon>
    </lineage>
</organism>
<name>A0A160TW05_9ZZZZ</name>
<reference evidence="1" key="1">
    <citation type="submission" date="2015-10" db="EMBL/GenBank/DDBJ databases">
        <authorList>
            <person name="Gilbert D.G."/>
        </authorList>
    </citation>
    <scope>NUCLEOTIDE SEQUENCE</scope>
</reference>
<dbReference type="GO" id="GO:0008410">
    <property type="term" value="F:CoA-transferase activity"/>
    <property type="evidence" value="ECO:0007669"/>
    <property type="project" value="TreeGrafter"/>
</dbReference>
<dbReference type="EMBL" id="CZRL01000111">
    <property type="protein sequence ID" value="CUS54978.1"/>
    <property type="molecule type" value="Genomic_DNA"/>
</dbReference>
<dbReference type="PANTHER" id="PTHR48207:SF3">
    <property type="entry name" value="SUCCINATE--HYDROXYMETHYLGLUTARATE COA-TRANSFERASE"/>
    <property type="match status" value="1"/>
</dbReference>
<dbReference type="InterPro" id="IPR023606">
    <property type="entry name" value="CoA-Trfase_III_dom_1_sf"/>
</dbReference>
<dbReference type="Gene3D" id="3.40.50.10540">
    <property type="entry name" value="Crotonobetainyl-coa:carnitine coa-transferase, domain 1"/>
    <property type="match status" value="1"/>
</dbReference>
<gene>
    <name evidence="1" type="ORF">MGWOODY_XGa1030</name>
</gene>
<dbReference type="InterPro" id="IPR050483">
    <property type="entry name" value="CoA-transferase_III_domain"/>
</dbReference>
<dbReference type="AlphaFoldDB" id="A0A160TW05"/>
<protein>
    <submittedName>
        <fullName evidence="1">L-carnitine dehydratase/bile acid-inducible protein F</fullName>
    </submittedName>
</protein>
<dbReference type="PANTHER" id="PTHR48207">
    <property type="entry name" value="SUCCINATE--HYDROXYMETHYLGLUTARATE COA-TRANSFERASE"/>
    <property type="match status" value="1"/>
</dbReference>